<dbReference type="PANTHER" id="PTHR34206">
    <property type="entry name" value="OS06G0193300 PROTEIN"/>
    <property type="match status" value="1"/>
</dbReference>
<organism evidence="1 2">
    <name type="scientific">Cephalotus follicularis</name>
    <name type="common">Albany pitcher plant</name>
    <dbReference type="NCBI Taxonomy" id="3775"/>
    <lineage>
        <taxon>Eukaryota</taxon>
        <taxon>Viridiplantae</taxon>
        <taxon>Streptophyta</taxon>
        <taxon>Embryophyta</taxon>
        <taxon>Tracheophyta</taxon>
        <taxon>Spermatophyta</taxon>
        <taxon>Magnoliopsida</taxon>
        <taxon>eudicotyledons</taxon>
        <taxon>Gunneridae</taxon>
        <taxon>Pentapetalae</taxon>
        <taxon>rosids</taxon>
        <taxon>fabids</taxon>
        <taxon>Oxalidales</taxon>
        <taxon>Cephalotaceae</taxon>
        <taxon>Cephalotus</taxon>
    </lineage>
</organism>
<reference evidence="2" key="1">
    <citation type="submission" date="2016-04" db="EMBL/GenBank/DDBJ databases">
        <title>Cephalotus genome sequencing.</title>
        <authorList>
            <person name="Fukushima K."/>
            <person name="Hasebe M."/>
            <person name="Fang X."/>
        </authorList>
    </citation>
    <scope>NUCLEOTIDE SEQUENCE [LARGE SCALE GENOMIC DNA]</scope>
    <source>
        <strain evidence="2">cv. St1</strain>
    </source>
</reference>
<proteinExistence type="predicted"/>
<keyword evidence="2" id="KW-1185">Reference proteome</keyword>
<dbReference type="STRING" id="3775.A0A1Q3D2B4"/>
<dbReference type="InParanoid" id="A0A1Q3D2B4"/>
<dbReference type="OrthoDB" id="581210at2759"/>
<dbReference type="Proteomes" id="UP000187406">
    <property type="component" value="Unassembled WGS sequence"/>
</dbReference>
<dbReference type="PANTHER" id="PTHR34206:SF1">
    <property type="entry name" value="OS10G0390701 PROTEIN"/>
    <property type="match status" value="1"/>
</dbReference>
<protein>
    <submittedName>
        <fullName evidence="1">Uncharacterized protein</fullName>
    </submittedName>
</protein>
<dbReference type="AlphaFoldDB" id="A0A1Q3D2B4"/>
<dbReference type="FunCoup" id="A0A1Q3D2B4">
    <property type="interactions" value="12"/>
</dbReference>
<name>A0A1Q3D2B4_CEPFO</name>
<sequence>MQVIITKSIFYLLGVPKTGPVFLKPVCRFLKLKHTKVQVKKALTLEIRSSFKTKVFEDLSEGIICYRDDRGDIICEGYDEGPRFHQQVQRTTYNTRDAHEMMNLVQQRQWLLLVSGGDLKNADIGIVPGQEDLHGKWP</sequence>
<gene>
    <name evidence="1" type="ORF">CFOL_v3_29981</name>
</gene>
<comment type="caution">
    <text evidence="1">The sequence shown here is derived from an EMBL/GenBank/DDBJ whole genome shotgun (WGS) entry which is preliminary data.</text>
</comment>
<evidence type="ECO:0000313" key="2">
    <source>
        <dbReference type="Proteomes" id="UP000187406"/>
    </source>
</evidence>
<accession>A0A1Q3D2B4</accession>
<evidence type="ECO:0000313" key="1">
    <source>
        <dbReference type="EMBL" id="GAV86551.1"/>
    </source>
</evidence>
<dbReference type="EMBL" id="BDDD01003954">
    <property type="protein sequence ID" value="GAV86551.1"/>
    <property type="molecule type" value="Genomic_DNA"/>
</dbReference>